<gene>
    <name evidence="1" type="ORF">SORBI_3006G039300</name>
</gene>
<dbReference type="Gramene" id="KXG25983">
    <property type="protein sequence ID" value="KXG25983"/>
    <property type="gene ID" value="SORBI_3006G039300"/>
</dbReference>
<name>A0A1B6PJY7_SORBI</name>
<dbReference type="Proteomes" id="UP000000768">
    <property type="component" value="Chromosome 6"/>
</dbReference>
<dbReference type="GO" id="GO:0003676">
    <property type="term" value="F:nucleic acid binding"/>
    <property type="evidence" value="ECO:0007669"/>
    <property type="project" value="InterPro"/>
</dbReference>
<proteinExistence type="predicted"/>
<dbReference type="InParanoid" id="A0A1B6PJY7"/>
<sequence length="38" mass="3976">MGQAISKSVAVAEIIKKRIGYTRIPTSVLSASLMSGNP</sequence>
<dbReference type="SUPFAM" id="SSF82704">
    <property type="entry name" value="AlbA-like"/>
    <property type="match status" value="1"/>
</dbReference>
<dbReference type="EMBL" id="CM000765">
    <property type="protein sequence ID" value="KXG25983.1"/>
    <property type="molecule type" value="Genomic_DNA"/>
</dbReference>
<reference evidence="1 2" key="1">
    <citation type="journal article" date="2009" name="Nature">
        <title>The Sorghum bicolor genome and the diversification of grasses.</title>
        <authorList>
            <person name="Paterson A.H."/>
            <person name="Bowers J.E."/>
            <person name="Bruggmann R."/>
            <person name="Dubchak I."/>
            <person name="Grimwood J."/>
            <person name="Gundlach H."/>
            <person name="Haberer G."/>
            <person name="Hellsten U."/>
            <person name="Mitros T."/>
            <person name="Poliakov A."/>
            <person name="Schmutz J."/>
            <person name="Spannagl M."/>
            <person name="Tang H."/>
            <person name="Wang X."/>
            <person name="Wicker T."/>
            <person name="Bharti A.K."/>
            <person name="Chapman J."/>
            <person name="Feltus F.A."/>
            <person name="Gowik U."/>
            <person name="Grigoriev I.V."/>
            <person name="Lyons E."/>
            <person name="Maher C.A."/>
            <person name="Martis M."/>
            <person name="Narechania A."/>
            <person name="Otillar R.P."/>
            <person name="Penning B.W."/>
            <person name="Salamov A.A."/>
            <person name="Wang Y."/>
            <person name="Zhang L."/>
            <person name="Carpita N.C."/>
            <person name="Freeling M."/>
            <person name="Gingle A.R."/>
            <person name="Hash C.T."/>
            <person name="Keller B."/>
            <person name="Klein P."/>
            <person name="Kresovich S."/>
            <person name="McCann M.C."/>
            <person name="Ming R."/>
            <person name="Peterson D.G."/>
            <person name="Mehboob-ur-Rahman"/>
            <person name="Ware D."/>
            <person name="Westhoff P."/>
            <person name="Mayer K.F."/>
            <person name="Messing J."/>
            <person name="Rokhsar D.S."/>
        </authorList>
    </citation>
    <scope>NUCLEOTIDE SEQUENCE [LARGE SCALE GENOMIC DNA]</scope>
    <source>
        <strain evidence="2">cv. BTx623</strain>
    </source>
</reference>
<dbReference type="Gene3D" id="3.30.110.20">
    <property type="entry name" value="Alba-like domain"/>
    <property type="match status" value="1"/>
</dbReference>
<evidence type="ECO:0000313" key="1">
    <source>
        <dbReference type="EMBL" id="KXG25983.1"/>
    </source>
</evidence>
<accession>A0A1B6PJY7</accession>
<dbReference type="InterPro" id="IPR036882">
    <property type="entry name" value="Alba-like_dom_sf"/>
</dbReference>
<reference evidence="2" key="2">
    <citation type="journal article" date="2018" name="Plant J.">
        <title>The Sorghum bicolor reference genome: improved assembly, gene annotations, a transcriptome atlas, and signatures of genome organization.</title>
        <authorList>
            <person name="McCormick R.F."/>
            <person name="Truong S.K."/>
            <person name="Sreedasyam A."/>
            <person name="Jenkins J."/>
            <person name="Shu S."/>
            <person name="Sims D."/>
            <person name="Kennedy M."/>
            <person name="Amirebrahimi M."/>
            <person name="Weers B.D."/>
            <person name="McKinley B."/>
            <person name="Mattison A."/>
            <person name="Morishige D.T."/>
            <person name="Grimwood J."/>
            <person name="Schmutz J."/>
            <person name="Mullet J.E."/>
        </authorList>
    </citation>
    <scope>NUCLEOTIDE SEQUENCE [LARGE SCALE GENOMIC DNA]</scope>
    <source>
        <strain evidence="2">cv. BTx623</strain>
    </source>
</reference>
<evidence type="ECO:0000313" key="2">
    <source>
        <dbReference type="Proteomes" id="UP000000768"/>
    </source>
</evidence>
<organism evidence="1 2">
    <name type="scientific">Sorghum bicolor</name>
    <name type="common">Sorghum</name>
    <name type="synonym">Sorghum vulgare</name>
    <dbReference type="NCBI Taxonomy" id="4558"/>
    <lineage>
        <taxon>Eukaryota</taxon>
        <taxon>Viridiplantae</taxon>
        <taxon>Streptophyta</taxon>
        <taxon>Embryophyta</taxon>
        <taxon>Tracheophyta</taxon>
        <taxon>Spermatophyta</taxon>
        <taxon>Magnoliopsida</taxon>
        <taxon>Liliopsida</taxon>
        <taxon>Poales</taxon>
        <taxon>Poaceae</taxon>
        <taxon>PACMAD clade</taxon>
        <taxon>Panicoideae</taxon>
        <taxon>Andropogonodae</taxon>
        <taxon>Andropogoneae</taxon>
        <taxon>Sorghinae</taxon>
        <taxon>Sorghum</taxon>
    </lineage>
</organism>
<keyword evidence="2" id="KW-1185">Reference proteome</keyword>
<protein>
    <submittedName>
        <fullName evidence="1">Uncharacterized protein</fullName>
    </submittedName>
</protein>
<dbReference type="AlphaFoldDB" id="A0A1B6PJY7"/>